<keyword evidence="14" id="KW-1185">Reference proteome</keyword>
<comment type="subcellular location">
    <subcellularLocation>
        <location evidence="1 11">Cytoplasm</location>
    </subcellularLocation>
</comment>
<evidence type="ECO:0000256" key="2">
    <source>
        <dbReference type="ARBA" id="ARBA00004791"/>
    </source>
</evidence>
<comment type="catalytic activity">
    <reaction evidence="10 11">
        <text>UMP + ATP = UDP + ADP</text>
        <dbReference type="Rhea" id="RHEA:24400"/>
        <dbReference type="ChEBI" id="CHEBI:30616"/>
        <dbReference type="ChEBI" id="CHEBI:57865"/>
        <dbReference type="ChEBI" id="CHEBI:58223"/>
        <dbReference type="ChEBI" id="CHEBI:456216"/>
        <dbReference type="EC" id="2.7.4.22"/>
    </reaction>
</comment>
<dbReference type="PANTHER" id="PTHR42833:SF4">
    <property type="entry name" value="URIDYLATE KINASE PUMPKIN, CHLOROPLASTIC"/>
    <property type="match status" value="1"/>
</dbReference>
<comment type="similarity">
    <text evidence="3 11">Belongs to the UMP kinase family.</text>
</comment>
<dbReference type="EC" id="2.7.4.22" evidence="11"/>
<dbReference type="CDD" id="cd04254">
    <property type="entry name" value="AAK_UMPK-PyrH-Ec"/>
    <property type="match status" value="1"/>
</dbReference>
<evidence type="ECO:0000256" key="6">
    <source>
        <dbReference type="ARBA" id="ARBA00022741"/>
    </source>
</evidence>
<feature type="binding site" evidence="11">
    <location>
        <position position="70"/>
    </location>
    <ligand>
        <name>UMP</name>
        <dbReference type="ChEBI" id="CHEBI:57865"/>
    </ligand>
</feature>
<keyword evidence="5 11" id="KW-0808">Transferase</keyword>
<dbReference type="NCBIfam" id="TIGR02075">
    <property type="entry name" value="pyrH_bact"/>
    <property type="match status" value="1"/>
</dbReference>
<evidence type="ECO:0000313" key="13">
    <source>
        <dbReference type="EMBL" id="TDT32895.1"/>
    </source>
</evidence>
<keyword evidence="9 11" id="KW-0665">Pyrimidine biosynthesis</keyword>
<sequence length="235" mass="25256">MAYKRVLLKLSGEVFGGGAVGVDPRVVSSISEQIASVVRSGVQVAVVVGGGNFFRGAELQQGGMDRDRADYMGMLGTVMNCLALQDFCEKAGVDTRVQTAITMGQVAEPYIPRKAERHLEKGRLVIFGAGSGMPYFSTDTVAAQRALEIGAEVLLMGKQGTDGVYDDDPRTNPQAKKFTELTYDDYLARDLKVADATAISMARDYMLPMVFFSLDTPGNIERIVAGETIGTTVHA</sequence>
<dbReference type="InterPro" id="IPR001048">
    <property type="entry name" value="Asp/Glu/Uridylate_kinase"/>
</dbReference>
<comment type="pathway">
    <text evidence="2 11">Pyrimidine metabolism; CTP biosynthesis via de novo pathway; UDP from UMP (UMPK route): step 1/1.</text>
</comment>
<dbReference type="AlphaFoldDB" id="A0A4R7J6P9"/>
<keyword evidence="6 11" id="KW-0547">Nucleotide-binding</keyword>
<keyword evidence="7 11" id="KW-0418">Kinase</keyword>
<feature type="binding site" evidence="11">
    <location>
        <position position="168"/>
    </location>
    <ligand>
        <name>ATP</name>
        <dbReference type="ChEBI" id="CHEBI:30616"/>
    </ligand>
</feature>
<dbReference type="GO" id="GO:0006225">
    <property type="term" value="P:UDP biosynthetic process"/>
    <property type="evidence" value="ECO:0007669"/>
    <property type="project" value="TreeGrafter"/>
</dbReference>
<dbReference type="Pfam" id="PF00696">
    <property type="entry name" value="AA_kinase"/>
    <property type="match status" value="1"/>
</dbReference>
<evidence type="ECO:0000256" key="11">
    <source>
        <dbReference type="HAMAP-Rule" id="MF_01220"/>
    </source>
</evidence>
<evidence type="ECO:0000256" key="10">
    <source>
        <dbReference type="ARBA" id="ARBA00047767"/>
    </source>
</evidence>
<feature type="binding site" evidence="11">
    <location>
        <position position="51"/>
    </location>
    <ligand>
        <name>ATP</name>
        <dbReference type="ChEBI" id="CHEBI:30616"/>
    </ligand>
</feature>
<evidence type="ECO:0000256" key="3">
    <source>
        <dbReference type="ARBA" id="ARBA00007614"/>
    </source>
</evidence>
<dbReference type="PIRSF" id="PIRSF005650">
    <property type="entry name" value="Uridylate_kin"/>
    <property type="match status" value="1"/>
</dbReference>
<comment type="activity regulation">
    <text evidence="11">Inhibited by UTP.</text>
</comment>
<dbReference type="SUPFAM" id="SSF53633">
    <property type="entry name" value="Carbamate kinase-like"/>
    <property type="match status" value="1"/>
</dbReference>
<dbReference type="HAMAP" id="MF_01220_B">
    <property type="entry name" value="PyrH_B"/>
    <property type="match status" value="1"/>
</dbReference>
<dbReference type="InterPro" id="IPR011817">
    <property type="entry name" value="Uridylate_kinase"/>
</dbReference>
<feature type="domain" description="Aspartate/glutamate/uridylate kinase" evidence="12">
    <location>
        <begin position="4"/>
        <end position="212"/>
    </location>
</feature>
<accession>A0A4R7J6P9</accession>
<keyword evidence="8 11" id="KW-0067">ATP-binding</keyword>
<evidence type="ECO:0000313" key="14">
    <source>
        <dbReference type="Proteomes" id="UP000295371"/>
    </source>
</evidence>
<dbReference type="InterPro" id="IPR036393">
    <property type="entry name" value="AceGlu_kinase-like_sf"/>
</dbReference>
<dbReference type="GO" id="GO:0005737">
    <property type="term" value="C:cytoplasm"/>
    <property type="evidence" value="ECO:0007669"/>
    <property type="project" value="UniProtKB-SubCell"/>
</dbReference>
<dbReference type="GO" id="GO:0005524">
    <property type="term" value="F:ATP binding"/>
    <property type="evidence" value="ECO:0007669"/>
    <property type="project" value="UniProtKB-KW"/>
</dbReference>
<evidence type="ECO:0000256" key="7">
    <source>
        <dbReference type="ARBA" id="ARBA00022777"/>
    </source>
</evidence>
<evidence type="ECO:0000256" key="1">
    <source>
        <dbReference type="ARBA" id="ARBA00004496"/>
    </source>
</evidence>
<dbReference type="GO" id="GO:0033862">
    <property type="term" value="F:UMP kinase activity"/>
    <property type="evidence" value="ECO:0007669"/>
    <property type="project" value="UniProtKB-EC"/>
</dbReference>
<feature type="binding site" evidence="11">
    <location>
        <position position="50"/>
    </location>
    <ligand>
        <name>UMP</name>
        <dbReference type="ChEBI" id="CHEBI:57865"/>
    </ligand>
</feature>
<dbReference type="EMBL" id="SOAW01000001">
    <property type="protein sequence ID" value="TDT32895.1"/>
    <property type="molecule type" value="Genomic_DNA"/>
</dbReference>
<dbReference type="Proteomes" id="UP000295371">
    <property type="component" value="Unassembled WGS sequence"/>
</dbReference>
<name>A0A4R7J6P9_9ACTN</name>
<gene>
    <name evidence="11" type="primary">pyrH</name>
    <name evidence="13" type="ORF">CLV29_0485</name>
</gene>
<proteinExistence type="inferred from homology"/>
<evidence type="ECO:0000259" key="12">
    <source>
        <dbReference type="Pfam" id="PF00696"/>
    </source>
</evidence>
<dbReference type="RefSeq" id="WP_133753479.1">
    <property type="nucleotide sequence ID" value="NZ_SOAW01000001.1"/>
</dbReference>
<dbReference type="GO" id="GO:0044210">
    <property type="term" value="P:'de novo' CTP biosynthetic process"/>
    <property type="evidence" value="ECO:0007669"/>
    <property type="project" value="UniProtKB-UniRule"/>
</dbReference>
<comment type="function">
    <text evidence="11">Catalyzes the reversible phosphorylation of UMP to UDP.</text>
</comment>
<dbReference type="Gene3D" id="3.40.1160.10">
    <property type="entry name" value="Acetylglutamate kinase-like"/>
    <property type="match status" value="1"/>
</dbReference>
<protein>
    <recommendedName>
        <fullName evidence="11">Uridylate kinase</fullName>
        <shortName evidence="11">UK</shortName>
        <ecNumber evidence="11">2.7.4.22</ecNumber>
    </recommendedName>
    <alternativeName>
        <fullName evidence="11">Uridine monophosphate kinase</fullName>
        <shortName evidence="11">UMP kinase</shortName>
        <shortName evidence="11">UMPK</shortName>
    </alternativeName>
</protein>
<dbReference type="OrthoDB" id="9807458at2"/>
<feature type="binding site" evidence="11">
    <location>
        <begin position="131"/>
        <end position="138"/>
    </location>
    <ligand>
        <name>UMP</name>
        <dbReference type="ChEBI" id="CHEBI:57865"/>
    </ligand>
</feature>
<feature type="binding site" evidence="11">
    <location>
        <position position="55"/>
    </location>
    <ligand>
        <name>ATP</name>
        <dbReference type="ChEBI" id="CHEBI:30616"/>
    </ligand>
</feature>
<feature type="binding site" evidence="11">
    <location>
        <position position="165"/>
    </location>
    <ligand>
        <name>ATP</name>
        <dbReference type="ChEBI" id="CHEBI:30616"/>
    </ligand>
</feature>
<dbReference type="PANTHER" id="PTHR42833">
    <property type="entry name" value="URIDYLATE KINASE"/>
    <property type="match status" value="1"/>
</dbReference>
<evidence type="ECO:0000256" key="9">
    <source>
        <dbReference type="ARBA" id="ARBA00022975"/>
    </source>
</evidence>
<dbReference type="FunFam" id="3.40.1160.10:FF:000001">
    <property type="entry name" value="Uridylate kinase"/>
    <property type="match status" value="1"/>
</dbReference>
<comment type="subunit">
    <text evidence="11">Homohexamer.</text>
</comment>
<keyword evidence="4 11" id="KW-0963">Cytoplasm</keyword>
<evidence type="ECO:0000256" key="8">
    <source>
        <dbReference type="ARBA" id="ARBA00022840"/>
    </source>
</evidence>
<comment type="caution">
    <text evidence="11">Lacks conserved residue(s) required for the propagation of feature annotation.</text>
</comment>
<dbReference type="InterPro" id="IPR015963">
    <property type="entry name" value="Uridylate_kinase_bac"/>
</dbReference>
<organism evidence="13 14">
    <name type="scientific">Naumannella halotolerans</name>
    <dbReference type="NCBI Taxonomy" id="993414"/>
    <lineage>
        <taxon>Bacteria</taxon>
        <taxon>Bacillati</taxon>
        <taxon>Actinomycetota</taxon>
        <taxon>Actinomycetes</taxon>
        <taxon>Propionibacteriales</taxon>
        <taxon>Propionibacteriaceae</taxon>
        <taxon>Naumannella</taxon>
    </lineage>
</organism>
<evidence type="ECO:0000256" key="4">
    <source>
        <dbReference type="ARBA" id="ARBA00022490"/>
    </source>
</evidence>
<comment type="caution">
    <text evidence="13">The sequence shown here is derived from an EMBL/GenBank/DDBJ whole genome shotgun (WGS) entry which is preliminary data.</text>
</comment>
<feature type="binding site" evidence="11">
    <location>
        <position position="159"/>
    </location>
    <ligand>
        <name>ATP</name>
        <dbReference type="ChEBI" id="CHEBI:30616"/>
    </ligand>
</feature>
<evidence type="ECO:0000256" key="5">
    <source>
        <dbReference type="ARBA" id="ARBA00022679"/>
    </source>
</evidence>
<feature type="binding site" evidence="11">
    <location>
        <begin position="9"/>
        <end position="12"/>
    </location>
    <ligand>
        <name>ATP</name>
        <dbReference type="ChEBI" id="CHEBI:30616"/>
    </ligand>
</feature>
<reference evidence="13 14" key="1">
    <citation type="submission" date="2019-03" db="EMBL/GenBank/DDBJ databases">
        <title>Genomic Encyclopedia of Archaeal and Bacterial Type Strains, Phase II (KMG-II): from individual species to whole genera.</title>
        <authorList>
            <person name="Goeker M."/>
        </authorList>
    </citation>
    <scope>NUCLEOTIDE SEQUENCE [LARGE SCALE GENOMIC DNA]</scope>
    <source>
        <strain evidence="13 14">DSM 24323</strain>
    </source>
</reference>
<dbReference type="UniPathway" id="UPA00159">
    <property type="reaction ID" value="UER00275"/>
</dbReference>